<dbReference type="OrthoDB" id="9810309at2"/>
<name>A0A841QXE8_9FIRM</name>
<dbReference type="PANTHER" id="PTHR46638:SF1">
    <property type="entry name" value="CORRINOID ADENOSYLTRANSFERASE"/>
    <property type="match status" value="1"/>
</dbReference>
<keyword evidence="1" id="KW-0808">Transferase</keyword>
<dbReference type="EMBL" id="JACHHI010000001">
    <property type="protein sequence ID" value="MBB6477254.1"/>
    <property type="molecule type" value="Genomic_DNA"/>
</dbReference>
<dbReference type="Pfam" id="PF02572">
    <property type="entry name" value="CobA_CobO_BtuR"/>
    <property type="match status" value="1"/>
</dbReference>
<dbReference type="RefSeq" id="WP_159821851.1">
    <property type="nucleotide sequence ID" value="NZ_CABWNB010000001.1"/>
</dbReference>
<keyword evidence="2" id="KW-1185">Reference proteome</keyword>
<proteinExistence type="predicted"/>
<accession>A0A841QXE8</accession>
<gene>
    <name evidence="1" type="ORF">HNR45_000276</name>
</gene>
<dbReference type="GO" id="GO:0005524">
    <property type="term" value="F:ATP binding"/>
    <property type="evidence" value="ECO:0007669"/>
    <property type="project" value="InterPro"/>
</dbReference>
<dbReference type="AlphaFoldDB" id="A0A841QXE8"/>
<dbReference type="PANTHER" id="PTHR46638">
    <property type="entry name" value="CORRINOID ADENOSYLTRANSFERASE"/>
    <property type="match status" value="1"/>
</dbReference>
<comment type="caution">
    <text evidence="1">The sequence shown here is derived from an EMBL/GenBank/DDBJ whole genome shotgun (WGS) entry which is preliminary data.</text>
</comment>
<organism evidence="1 2">
    <name type="scientific">Negativicoccus succinicivorans</name>
    <dbReference type="NCBI Taxonomy" id="620903"/>
    <lineage>
        <taxon>Bacteria</taxon>
        <taxon>Bacillati</taxon>
        <taxon>Bacillota</taxon>
        <taxon>Negativicutes</taxon>
        <taxon>Veillonellales</taxon>
        <taxon>Veillonellaceae</taxon>
        <taxon>Negativicoccus</taxon>
    </lineage>
</organism>
<dbReference type="Proteomes" id="UP000591941">
    <property type="component" value="Unassembled WGS sequence"/>
</dbReference>
<dbReference type="EC" id="2.5.1.17" evidence="1"/>
<dbReference type="CDD" id="cd00561">
    <property type="entry name" value="CobA_ACA"/>
    <property type="match status" value="1"/>
</dbReference>
<protein>
    <submittedName>
        <fullName evidence="1">Cob(I)alamin adenosyltransferase</fullName>
        <ecNumber evidence="1">2.5.1.17</ecNumber>
    </submittedName>
</protein>
<dbReference type="InterPro" id="IPR003724">
    <property type="entry name" value="CblAdoTrfase_CobA"/>
</dbReference>
<dbReference type="NCBIfam" id="NF004637">
    <property type="entry name" value="PRK05986.1"/>
    <property type="match status" value="1"/>
</dbReference>
<evidence type="ECO:0000313" key="2">
    <source>
        <dbReference type="Proteomes" id="UP000591941"/>
    </source>
</evidence>
<dbReference type="InterPro" id="IPR027417">
    <property type="entry name" value="P-loop_NTPase"/>
</dbReference>
<dbReference type="GO" id="GO:0009236">
    <property type="term" value="P:cobalamin biosynthetic process"/>
    <property type="evidence" value="ECO:0007669"/>
    <property type="project" value="InterPro"/>
</dbReference>
<dbReference type="GeneID" id="93485566"/>
<dbReference type="GO" id="GO:0008817">
    <property type="term" value="F:corrinoid adenosyltransferase activity"/>
    <property type="evidence" value="ECO:0007669"/>
    <property type="project" value="UniProtKB-EC"/>
</dbReference>
<dbReference type="NCBIfam" id="TIGR00708">
    <property type="entry name" value="cobA"/>
    <property type="match status" value="1"/>
</dbReference>
<dbReference type="PIRSF" id="PIRSF015617">
    <property type="entry name" value="Adensltrnsf_CobA"/>
    <property type="match status" value="1"/>
</dbReference>
<sequence length="179" mass="20023">MDKGLVLVNTGNGKGKTTAALGLALRAVGNGQKVLILQFIKGAWKYGELSALERLSPDVEIHPLGNGFVRHNKKDGGQKEFQQHQEKARAAWETVKNEVMSDQWDLIILDEVNYAVDFGLLRVEDVVDLIKKRPERLNIVLTGRNARPEVIAIADTVTEMKLIKHAFEKGIRARRGIEF</sequence>
<evidence type="ECO:0000313" key="1">
    <source>
        <dbReference type="EMBL" id="MBB6477254.1"/>
    </source>
</evidence>
<dbReference type="Gene3D" id="3.40.50.300">
    <property type="entry name" value="P-loop containing nucleotide triphosphate hydrolases"/>
    <property type="match status" value="1"/>
</dbReference>
<dbReference type="SUPFAM" id="SSF52540">
    <property type="entry name" value="P-loop containing nucleoside triphosphate hydrolases"/>
    <property type="match status" value="1"/>
</dbReference>
<reference evidence="1 2" key="1">
    <citation type="submission" date="2020-08" db="EMBL/GenBank/DDBJ databases">
        <title>Genomic Encyclopedia of Type Strains, Phase IV (KMG-IV): sequencing the most valuable type-strain genomes for metagenomic binning, comparative biology and taxonomic classification.</title>
        <authorList>
            <person name="Goeker M."/>
        </authorList>
    </citation>
    <scope>NUCLEOTIDE SEQUENCE [LARGE SCALE GENOMIC DNA]</scope>
    <source>
        <strain evidence="1 2">DSM 21255</strain>
    </source>
</reference>